<dbReference type="EMBL" id="CAEKKB010000004">
    <property type="protein sequence ID" value="CAB4306803.1"/>
    <property type="molecule type" value="Genomic_DNA"/>
</dbReference>
<evidence type="ECO:0000256" key="3">
    <source>
        <dbReference type="ARBA" id="ARBA00022692"/>
    </source>
</evidence>
<dbReference type="InterPro" id="IPR032675">
    <property type="entry name" value="LRR_dom_sf"/>
</dbReference>
<gene>
    <name evidence="7" type="ORF">ORAREDHAP_LOCUS25109</name>
</gene>
<dbReference type="SUPFAM" id="SSF52058">
    <property type="entry name" value="L domain-like"/>
    <property type="match status" value="1"/>
</dbReference>
<dbReference type="Pfam" id="PF13855">
    <property type="entry name" value="LRR_8"/>
    <property type="match status" value="1"/>
</dbReference>
<keyword evidence="3" id="KW-0812">Transmembrane</keyword>
<sequence length="181" mass="19111">MKALSLTFNQLSGSLPANIGLGLPNLRQLYIASTNLSGVIPNLSNASMLTELDLGQNSFTGFIPITLCALTNLKRLRLSMNNLAIDTSTPETTTLSCLANLRSLTALSLDANPLNATLDDFFSNFSTSTLQRIGLRNCSMRGNIPIGIGNISSLISLDLGNNQLSGSIPTSLGRLGNLQVG</sequence>
<evidence type="ECO:0000256" key="1">
    <source>
        <dbReference type="ARBA" id="ARBA00004370"/>
    </source>
</evidence>
<dbReference type="Pfam" id="PF00560">
    <property type="entry name" value="LRR_1"/>
    <property type="match status" value="1"/>
</dbReference>
<comment type="subcellular location">
    <subcellularLocation>
        <location evidence="1">Membrane</location>
    </subcellularLocation>
</comment>
<keyword evidence="6" id="KW-0472">Membrane</keyword>
<dbReference type="PANTHER" id="PTHR27008">
    <property type="entry name" value="OS04G0122200 PROTEIN"/>
    <property type="match status" value="1"/>
</dbReference>
<dbReference type="Proteomes" id="UP000507245">
    <property type="component" value="Unassembled WGS sequence"/>
</dbReference>
<keyword evidence="2" id="KW-0433">Leucine-rich repeat</keyword>
<evidence type="ECO:0000256" key="4">
    <source>
        <dbReference type="ARBA" id="ARBA00022737"/>
    </source>
</evidence>
<evidence type="ECO:0000256" key="2">
    <source>
        <dbReference type="ARBA" id="ARBA00022614"/>
    </source>
</evidence>
<dbReference type="OrthoDB" id="1194139at2759"/>
<evidence type="ECO:0008006" key="9">
    <source>
        <dbReference type="Google" id="ProtNLM"/>
    </source>
</evidence>
<keyword evidence="4" id="KW-0677">Repeat</keyword>
<dbReference type="AlphaFoldDB" id="A0A6J5X2F5"/>
<protein>
    <recommendedName>
        <fullName evidence="9">Leucine-rich repeat-containing N-terminal plant-type domain-containing protein</fullName>
    </recommendedName>
</protein>
<dbReference type="InterPro" id="IPR001611">
    <property type="entry name" value="Leu-rich_rpt"/>
</dbReference>
<accession>A0A6J5X2F5</accession>
<keyword evidence="5" id="KW-1133">Transmembrane helix</keyword>
<dbReference type="PANTHER" id="PTHR27008:SF585">
    <property type="entry name" value="PROTEIN KINASE DOMAIN-CONTAINING PROTEIN"/>
    <property type="match status" value="1"/>
</dbReference>
<dbReference type="InterPro" id="IPR051809">
    <property type="entry name" value="Plant_receptor-like_S/T_kinase"/>
</dbReference>
<name>A0A6J5X2F5_PRUAR</name>
<evidence type="ECO:0000256" key="5">
    <source>
        <dbReference type="ARBA" id="ARBA00022989"/>
    </source>
</evidence>
<evidence type="ECO:0000313" key="7">
    <source>
        <dbReference type="EMBL" id="CAB4306803.1"/>
    </source>
</evidence>
<dbReference type="Gene3D" id="3.80.10.10">
    <property type="entry name" value="Ribonuclease Inhibitor"/>
    <property type="match status" value="1"/>
</dbReference>
<organism evidence="7 8">
    <name type="scientific">Prunus armeniaca</name>
    <name type="common">Apricot</name>
    <name type="synonym">Armeniaca vulgaris</name>
    <dbReference type="NCBI Taxonomy" id="36596"/>
    <lineage>
        <taxon>Eukaryota</taxon>
        <taxon>Viridiplantae</taxon>
        <taxon>Streptophyta</taxon>
        <taxon>Embryophyta</taxon>
        <taxon>Tracheophyta</taxon>
        <taxon>Spermatophyta</taxon>
        <taxon>Magnoliopsida</taxon>
        <taxon>eudicotyledons</taxon>
        <taxon>Gunneridae</taxon>
        <taxon>Pentapetalae</taxon>
        <taxon>rosids</taxon>
        <taxon>fabids</taxon>
        <taxon>Rosales</taxon>
        <taxon>Rosaceae</taxon>
        <taxon>Amygdaloideae</taxon>
        <taxon>Amygdaleae</taxon>
        <taxon>Prunus</taxon>
    </lineage>
</organism>
<evidence type="ECO:0000313" key="8">
    <source>
        <dbReference type="Proteomes" id="UP000507245"/>
    </source>
</evidence>
<dbReference type="GO" id="GO:0016020">
    <property type="term" value="C:membrane"/>
    <property type="evidence" value="ECO:0007669"/>
    <property type="project" value="UniProtKB-SubCell"/>
</dbReference>
<reference evidence="8" key="1">
    <citation type="journal article" date="2020" name="Genome Biol.">
        <title>Gamete binning: chromosome-level and haplotype-resolved genome assembly enabled by high-throughput single-cell sequencing of gamete genomes.</title>
        <authorList>
            <person name="Campoy J.A."/>
            <person name="Sun H."/>
            <person name="Goel M."/>
            <person name="Jiao W.-B."/>
            <person name="Folz-Donahue K."/>
            <person name="Wang N."/>
            <person name="Rubio M."/>
            <person name="Liu C."/>
            <person name="Kukat C."/>
            <person name="Ruiz D."/>
            <person name="Huettel B."/>
            <person name="Schneeberger K."/>
        </authorList>
    </citation>
    <scope>NUCLEOTIDE SEQUENCE [LARGE SCALE GENOMIC DNA]</scope>
    <source>
        <strain evidence="8">cv. Rojo Pasion</strain>
    </source>
</reference>
<evidence type="ECO:0000256" key="6">
    <source>
        <dbReference type="ARBA" id="ARBA00023136"/>
    </source>
</evidence>
<proteinExistence type="predicted"/>
<keyword evidence="8" id="KW-1185">Reference proteome</keyword>